<keyword evidence="7" id="KW-1185">Reference proteome</keyword>
<evidence type="ECO:0000259" key="4">
    <source>
        <dbReference type="PROSITE" id="PS50179"/>
    </source>
</evidence>
<dbReference type="Gene3D" id="1.25.40.90">
    <property type="match status" value="1"/>
</dbReference>
<dbReference type="GO" id="GO:0007165">
    <property type="term" value="P:signal transduction"/>
    <property type="evidence" value="ECO:0007669"/>
    <property type="project" value="TreeGrafter"/>
</dbReference>
<feature type="compositionally biased region" description="Basic and acidic residues" evidence="3">
    <location>
        <begin position="292"/>
        <end position="303"/>
    </location>
</feature>
<accession>A0AAD5XTD6</accession>
<dbReference type="PROSITE" id="PS50909">
    <property type="entry name" value="GAT"/>
    <property type="match status" value="1"/>
</dbReference>
<dbReference type="GO" id="GO:0016020">
    <property type="term" value="C:membrane"/>
    <property type="evidence" value="ECO:0007669"/>
    <property type="project" value="TreeGrafter"/>
</dbReference>
<dbReference type="InterPro" id="IPR008942">
    <property type="entry name" value="ENTH_VHS"/>
</dbReference>
<organism evidence="6 7">
    <name type="scientific">Geranomyces variabilis</name>
    <dbReference type="NCBI Taxonomy" id="109894"/>
    <lineage>
        <taxon>Eukaryota</taxon>
        <taxon>Fungi</taxon>
        <taxon>Fungi incertae sedis</taxon>
        <taxon>Chytridiomycota</taxon>
        <taxon>Chytridiomycota incertae sedis</taxon>
        <taxon>Chytridiomycetes</taxon>
        <taxon>Spizellomycetales</taxon>
        <taxon>Powellomycetaceae</taxon>
        <taxon>Geranomyces</taxon>
    </lineage>
</organism>
<dbReference type="SUPFAM" id="SSF48464">
    <property type="entry name" value="ENTH/VHS domain"/>
    <property type="match status" value="1"/>
</dbReference>
<dbReference type="GO" id="GO:0007034">
    <property type="term" value="P:vacuolar transport"/>
    <property type="evidence" value="ECO:0007669"/>
    <property type="project" value="UniProtKB-ARBA"/>
</dbReference>
<dbReference type="Pfam" id="PF00790">
    <property type="entry name" value="VHS"/>
    <property type="match status" value="1"/>
</dbReference>
<dbReference type="Gene3D" id="1.20.58.160">
    <property type="match status" value="1"/>
</dbReference>
<feature type="domain" description="VHS" evidence="4">
    <location>
        <begin position="19"/>
        <end position="148"/>
    </location>
</feature>
<dbReference type="SMART" id="SM00288">
    <property type="entry name" value="VHS"/>
    <property type="match status" value="1"/>
</dbReference>
<name>A0AAD5XTD6_9FUNG</name>
<dbReference type="GO" id="GO:0016192">
    <property type="term" value="P:vesicle-mediated transport"/>
    <property type="evidence" value="ECO:0007669"/>
    <property type="project" value="UniProtKB-ARBA"/>
</dbReference>
<proteinExistence type="predicted"/>
<feature type="domain" description="GAT" evidence="5">
    <location>
        <begin position="170"/>
        <end position="258"/>
    </location>
</feature>
<dbReference type="PANTHER" id="PTHR13856">
    <property type="entry name" value="VHS DOMAIN CONTAINING PROTEIN FAMILY"/>
    <property type="match status" value="1"/>
</dbReference>
<dbReference type="GO" id="GO:0043130">
    <property type="term" value="F:ubiquitin binding"/>
    <property type="evidence" value="ECO:0007669"/>
    <property type="project" value="InterPro"/>
</dbReference>
<dbReference type="Pfam" id="PF03127">
    <property type="entry name" value="GAT"/>
    <property type="match status" value="1"/>
</dbReference>
<dbReference type="GO" id="GO:0035091">
    <property type="term" value="F:phosphatidylinositol binding"/>
    <property type="evidence" value="ECO:0007669"/>
    <property type="project" value="InterPro"/>
</dbReference>
<evidence type="ECO:0000256" key="2">
    <source>
        <dbReference type="ARBA" id="ARBA00022927"/>
    </source>
</evidence>
<dbReference type="AlphaFoldDB" id="A0AAD5XTD6"/>
<dbReference type="InterPro" id="IPR002014">
    <property type="entry name" value="VHS_dom"/>
</dbReference>
<sequence length="330" mass="37150">MLFKRPSGNEAIAQIIALATKPTNEDVDWTMIFQCADLIRGGQGEEGVKACKRRLKSPDPIVQAFTLSCIDAFYTHCGEAFQKPFLDYANVTSIKKTVSGPEFAQGNRLRFAQLVQEWLSTATARGEKAPENLSVLMAFVAHYGYVRPRPYHTQAAPIAVNTADTIVTFEKRKRIIERDLTLAENNIRLFSESMSFAAPGEDLTQNEIVQEFLPKLKEIQRRAQLLIAEIDDGDLLGQLVKVNEDISQILEKYNFRVSYHQRQIAVRERAEPESFVQENVFDDRYEIDDKHTPLSGADLDHLENLGAGSSRTAKDKGKMRASVTDLPVMI</sequence>
<dbReference type="SUPFAM" id="SSF89009">
    <property type="entry name" value="GAT-like domain"/>
    <property type="match status" value="1"/>
</dbReference>
<evidence type="ECO:0000313" key="6">
    <source>
        <dbReference type="EMBL" id="KAJ3182433.1"/>
    </source>
</evidence>
<dbReference type="PROSITE" id="PS50179">
    <property type="entry name" value="VHS"/>
    <property type="match status" value="1"/>
</dbReference>
<feature type="region of interest" description="Disordered" evidence="3">
    <location>
        <begin position="292"/>
        <end position="318"/>
    </location>
</feature>
<gene>
    <name evidence="6" type="ORF">HDU87_008597</name>
</gene>
<dbReference type="GO" id="GO:0015031">
    <property type="term" value="P:protein transport"/>
    <property type="evidence" value="ECO:0007669"/>
    <property type="project" value="UniProtKB-KW"/>
</dbReference>
<comment type="caution">
    <text evidence="6">The sequence shown here is derived from an EMBL/GenBank/DDBJ whole genome shotgun (WGS) entry which is preliminary data.</text>
</comment>
<reference evidence="6" key="1">
    <citation type="submission" date="2020-05" db="EMBL/GenBank/DDBJ databases">
        <title>Phylogenomic resolution of chytrid fungi.</title>
        <authorList>
            <person name="Stajich J.E."/>
            <person name="Amses K."/>
            <person name="Simmons R."/>
            <person name="Seto K."/>
            <person name="Myers J."/>
            <person name="Bonds A."/>
            <person name="Quandt C.A."/>
            <person name="Barry K."/>
            <person name="Liu P."/>
            <person name="Grigoriev I."/>
            <person name="Longcore J.E."/>
            <person name="James T.Y."/>
        </authorList>
    </citation>
    <scope>NUCLEOTIDE SEQUENCE</scope>
    <source>
        <strain evidence="6">JEL0379</strain>
    </source>
</reference>
<dbReference type="GO" id="GO:0030276">
    <property type="term" value="F:clathrin binding"/>
    <property type="evidence" value="ECO:0007669"/>
    <property type="project" value="TreeGrafter"/>
</dbReference>
<evidence type="ECO:0000256" key="3">
    <source>
        <dbReference type="SAM" id="MobiDB-lite"/>
    </source>
</evidence>
<keyword evidence="1" id="KW-0813">Transport</keyword>
<dbReference type="CDD" id="cd21383">
    <property type="entry name" value="GAT_GGA_Tom1-like"/>
    <property type="match status" value="1"/>
</dbReference>
<evidence type="ECO:0000256" key="1">
    <source>
        <dbReference type="ARBA" id="ARBA00022448"/>
    </source>
</evidence>
<dbReference type="InterPro" id="IPR004152">
    <property type="entry name" value="GAT_dom"/>
</dbReference>
<dbReference type="PANTHER" id="PTHR13856:SF137">
    <property type="entry name" value="GH05942P"/>
    <property type="match status" value="1"/>
</dbReference>
<dbReference type="GO" id="GO:0005768">
    <property type="term" value="C:endosome"/>
    <property type="evidence" value="ECO:0007669"/>
    <property type="project" value="TreeGrafter"/>
</dbReference>
<protein>
    <recommendedName>
        <fullName evidence="8">VHS domain-containing protein</fullName>
    </recommendedName>
</protein>
<evidence type="ECO:0008006" key="8">
    <source>
        <dbReference type="Google" id="ProtNLM"/>
    </source>
</evidence>
<evidence type="ECO:0000259" key="5">
    <source>
        <dbReference type="PROSITE" id="PS50909"/>
    </source>
</evidence>
<dbReference type="InterPro" id="IPR038425">
    <property type="entry name" value="GAT_sf"/>
</dbReference>
<keyword evidence="2" id="KW-0653">Protein transport</keyword>
<dbReference type="EMBL" id="JADGJQ010000009">
    <property type="protein sequence ID" value="KAJ3182433.1"/>
    <property type="molecule type" value="Genomic_DNA"/>
</dbReference>
<evidence type="ECO:0000313" key="7">
    <source>
        <dbReference type="Proteomes" id="UP001212152"/>
    </source>
</evidence>
<dbReference type="Proteomes" id="UP001212152">
    <property type="component" value="Unassembled WGS sequence"/>
</dbReference>